<sequence length="89" mass="9584">MGGFAGTALSFSALGCDLSGEPSVQIEQLKDIQAYVKRTADDLERVSANMAGHLLYLERTSRPDEAQEVSDRIMGLRASVDGLRGVFGH</sequence>
<organism evidence="1 2">
    <name type="scientific">Pseudomonas avellanae</name>
    <dbReference type="NCBI Taxonomy" id="46257"/>
    <lineage>
        <taxon>Bacteria</taxon>
        <taxon>Pseudomonadati</taxon>
        <taxon>Pseudomonadota</taxon>
        <taxon>Gammaproteobacteria</taxon>
        <taxon>Pseudomonadales</taxon>
        <taxon>Pseudomonadaceae</taxon>
        <taxon>Pseudomonas</taxon>
    </lineage>
</organism>
<protein>
    <submittedName>
        <fullName evidence="1">Uncharacterized protein</fullName>
    </submittedName>
</protein>
<comment type="caution">
    <text evidence="1">The sequence shown here is derived from an EMBL/GenBank/DDBJ whole genome shotgun (WGS) entry which is preliminary data.</text>
</comment>
<evidence type="ECO:0000313" key="2">
    <source>
        <dbReference type="Proteomes" id="UP000217163"/>
    </source>
</evidence>
<dbReference type="Proteomes" id="UP000217163">
    <property type="component" value="Unassembled WGS sequence"/>
</dbReference>
<accession>A0A261WBF7</accession>
<gene>
    <name evidence="1" type="ORF">CFN58_31175</name>
</gene>
<dbReference type="AlphaFoldDB" id="A0A261WBF7"/>
<dbReference type="EMBL" id="NKQU01000633">
    <property type="protein sequence ID" value="OZI83461.1"/>
    <property type="molecule type" value="Genomic_DNA"/>
</dbReference>
<evidence type="ECO:0000313" key="1">
    <source>
        <dbReference type="EMBL" id="OZI83461.1"/>
    </source>
</evidence>
<reference evidence="2" key="1">
    <citation type="journal article" date="2016" name="Sci. Rep.">
        <title>Genome analysis of the kiwifruit canker pathogen Pseudomonas syringae pv. actinidiae biovar 5.</title>
        <authorList>
            <person name="Fujikawa T."/>
            <person name="Sawada H."/>
        </authorList>
    </citation>
    <scope>NUCLEOTIDE SEQUENCE [LARGE SCALE GENOMIC DNA]</scope>
    <source>
        <strain evidence="2">MAFF 212061</strain>
    </source>
</reference>
<name>A0A261WBF7_9PSED</name>
<proteinExistence type="predicted"/>